<accession>A0A2S9JJC5</accession>
<evidence type="ECO:0000313" key="4">
    <source>
        <dbReference type="EMBL" id="PRD53206.1"/>
    </source>
</evidence>
<evidence type="ECO:0000259" key="3">
    <source>
        <dbReference type="PROSITE" id="PS51186"/>
    </source>
</evidence>
<keyword evidence="5" id="KW-1185">Reference proteome</keyword>
<dbReference type="RefSeq" id="WP_105734213.1">
    <property type="nucleotide sequence ID" value="NZ_PVBT01000003.1"/>
</dbReference>
<dbReference type="GO" id="GO:0016747">
    <property type="term" value="F:acyltransferase activity, transferring groups other than amino-acyl groups"/>
    <property type="evidence" value="ECO:0007669"/>
    <property type="project" value="InterPro"/>
</dbReference>
<dbReference type="Pfam" id="PF00583">
    <property type="entry name" value="Acetyltransf_1"/>
    <property type="match status" value="1"/>
</dbReference>
<dbReference type="InterPro" id="IPR016181">
    <property type="entry name" value="Acyl_CoA_acyltransferase"/>
</dbReference>
<dbReference type="AlphaFoldDB" id="A0A2S9JJC5"/>
<dbReference type="PROSITE" id="PS51186">
    <property type="entry name" value="GNAT"/>
    <property type="match status" value="1"/>
</dbReference>
<proteinExistence type="predicted"/>
<gene>
    <name evidence="4" type="ORF">C5750_12490</name>
</gene>
<evidence type="ECO:0000256" key="2">
    <source>
        <dbReference type="ARBA" id="ARBA00023315"/>
    </source>
</evidence>
<dbReference type="InterPro" id="IPR000182">
    <property type="entry name" value="GNAT_dom"/>
</dbReference>
<dbReference type="SUPFAM" id="SSF55729">
    <property type="entry name" value="Acyl-CoA N-acyltransferases (Nat)"/>
    <property type="match status" value="1"/>
</dbReference>
<protein>
    <submittedName>
        <fullName evidence="4">N-acetyltransferase</fullName>
    </submittedName>
</protein>
<feature type="domain" description="N-acetyltransferase" evidence="3">
    <location>
        <begin position="1"/>
        <end position="167"/>
    </location>
</feature>
<dbReference type="EMBL" id="PVBT01000003">
    <property type="protein sequence ID" value="PRD53206.1"/>
    <property type="molecule type" value="Genomic_DNA"/>
</dbReference>
<sequence>MQFRSGDAGDVPAVQAIERASAARFHAVGMEQIANDDPTPAALLLERIGQNRLLVAVDKRPVAFVIFDVVDDHLYIEQIDVDPAHAGKRIGSALIGLVEDRARKEARMGLLLSTFLDVPWNAPYYRRLGFTDIPDDTLSAALINIRRDHIERGLDETRRVFMRKPLRLDSGGNQR</sequence>
<dbReference type="OrthoDB" id="572496at2"/>
<dbReference type="Proteomes" id="UP000238563">
    <property type="component" value="Unassembled WGS sequence"/>
</dbReference>
<evidence type="ECO:0000256" key="1">
    <source>
        <dbReference type="ARBA" id="ARBA00022679"/>
    </source>
</evidence>
<evidence type="ECO:0000313" key="5">
    <source>
        <dbReference type="Proteomes" id="UP000238563"/>
    </source>
</evidence>
<name>A0A2S9JJC5_9HYPH</name>
<reference evidence="4 5" key="1">
    <citation type="submission" date="2018-02" db="EMBL/GenBank/DDBJ databases">
        <title>The draft genome of Phyllobacterium myrsinacearum DSM5892.</title>
        <authorList>
            <person name="Li L."/>
            <person name="Liu L."/>
            <person name="Zhang X."/>
            <person name="Wang T."/>
        </authorList>
    </citation>
    <scope>NUCLEOTIDE SEQUENCE [LARGE SCALE GENOMIC DNA]</scope>
    <source>
        <strain evidence="4 5">DSM 5892</strain>
    </source>
</reference>
<dbReference type="PANTHER" id="PTHR43877">
    <property type="entry name" value="AMINOALKYLPHOSPHONATE N-ACETYLTRANSFERASE-RELATED-RELATED"/>
    <property type="match status" value="1"/>
</dbReference>
<keyword evidence="2" id="KW-0012">Acyltransferase</keyword>
<comment type="caution">
    <text evidence="4">The sequence shown here is derived from an EMBL/GenBank/DDBJ whole genome shotgun (WGS) entry which is preliminary data.</text>
</comment>
<organism evidence="4 5">
    <name type="scientific">Phyllobacterium myrsinacearum</name>
    <dbReference type="NCBI Taxonomy" id="28101"/>
    <lineage>
        <taxon>Bacteria</taxon>
        <taxon>Pseudomonadati</taxon>
        <taxon>Pseudomonadota</taxon>
        <taxon>Alphaproteobacteria</taxon>
        <taxon>Hyphomicrobiales</taxon>
        <taxon>Phyllobacteriaceae</taxon>
        <taxon>Phyllobacterium</taxon>
    </lineage>
</organism>
<dbReference type="InterPro" id="IPR050832">
    <property type="entry name" value="Bact_Acetyltransf"/>
</dbReference>
<dbReference type="Gene3D" id="3.40.630.30">
    <property type="match status" value="1"/>
</dbReference>
<dbReference type="CDD" id="cd04301">
    <property type="entry name" value="NAT_SF"/>
    <property type="match status" value="1"/>
</dbReference>
<keyword evidence="1 4" id="KW-0808">Transferase</keyword>